<organism evidence="2">
    <name type="scientific">Amphimedon queenslandica</name>
    <name type="common">Sponge</name>
    <dbReference type="NCBI Taxonomy" id="400682"/>
    <lineage>
        <taxon>Eukaryota</taxon>
        <taxon>Metazoa</taxon>
        <taxon>Porifera</taxon>
        <taxon>Demospongiae</taxon>
        <taxon>Heteroscleromorpha</taxon>
        <taxon>Haplosclerida</taxon>
        <taxon>Niphatidae</taxon>
        <taxon>Amphimedon</taxon>
    </lineage>
</organism>
<name>A0A1X7VD99_AMPQE</name>
<sequence>MPDAPATSTTHSGDDMRKEDLQEEEELSKIFEHECGCSDNCYALFSHSYIKTYRCDIQAMAKPVQEIAIMSQMAATSTMGGQKERKRQFFTFMHQGHKICRVTFLKRHAFGKSRFEEIMKNYRMNGLIPRVHGNAGKTPNHALTYDDILRVVAFIRNYAEVHGISLPGRIPGMKSYENKKFLPCSTSKRQVYLKYAESCEGLHVKACAETTFNMLWRCYLPYIEKNEAYV</sequence>
<reference evidence="2" key="1">
    <citation type="submission" date="2017-05" db="UniProtKB">
        <authorList>
            <consortium name="EnsemblMetazoa"/>
        </authorList>
    </citation>
    <scope>IDENTIFICATION</scope>
</reference>
<dbReference type="InParanoid" id="A0A1X7VD99"/>
<dbReference type="OrthoDB" id="10033306at2759"/>
<evidence type="ECO:0000256" key="1">
    <source>
        <dbReference type="SAM" id="MobiDB-lite"/>
    </source>
</evidence>
<dbReference type="PANTHER" id="PTHR34415:SF1">
    <property type="entry name" value="INTEGRASE CATALYTIC DOMAIN-CONTAINING PROTEIN"/>
    <property type="match status" value="1"/>
</dbReference>
<dbReference type="PANTHER" id="PTHR34415">
    <property type="entry name" value="INTEGRASE CATALYTIC DOMAIN-CONTAINING PROTEIN"/>
    <property type="match status" value="1"/>
</dbReference>
<dbReference type="EnsemblMetazoa" id="Aqu2.1.38275_001">
    <property type="protein sequence ID" value="Aqu2.1.38275_001"/>
    <property type="gene ID" value="Aqu2.1.38275"/>
</dbReference>
<accession>A0A1X7VD99</accession>
<evidence type="ECO:0000313" key="2">
    <source>
        <dbReference type="EnsemblMetazoa" id="Aqu2.1.38275_001"/>
    </source>
</evidence>
<proteinExistence type="predicted"/>
<feature type="compositionally biased region" description="Polar residues" evidence="1">
    <location>
        <begin position="1"/>
        <end position="11"/>
    </location>
</feature>
<feature type="region of interest" description="Disordered" evidence="1">
    <location>
        <begin position="1"/>
        <end position="23"/>
    </location>
</feature>
<protein>
    <submittedName>
        <fullName evidence="2">Uncharacterized protein</fullName>
    </submittedName>
</protein>
<dbReference type="AlphaFoldDB" id="A0A1X7VD99"/>